<accession>A0A6G1IGL4</accession>
<dbReference type="AlphaFoldDB" id="A0A6G1IGL4"/>
<keyword evidence="1" id="KW-0812">Transmembrane</keyword>
<name>A0A6G1IGL4_9PLEO</name>
<organism evidence="2 3">
    <name type="scientific">Lentithecium fluviatile CBS 122367</name>
    <dbReference type="NCBI Taxonomy" id="1168545"/>
    <lineage>
        <taxon>Eukaryota</taxon>
        <taxon>Fungi</taxon>
        <taxon>Dikarya</taxon>
        <taxon>Ascomycota</taxon>
        <taxon>Pezizomycotina</taxon>
        <taxon>Dothideomycetes</taxon>
        <taxon>Pleosporomycetidae</taxon>
        <taxon>Pleosporales</taxon>
        <taxon>Massarineae</taxon>
        <taxon>Lentitheciaceae</taxon>
        <taxon>Lentithecium</taxon>
    </lineage>
</organism>
<sequence>MVSATDIITYIGVPLAVLGVLPILYFLLSASYTRYCVRRKLQKSGVLSSSNIRTKFMSGVVEVGLPVFRLIPYRRSDPLYWGKSDLIPIDGASWRPFPLETKVLSIAIVQLGSSDKIVLPAAAINFHEIVEFLLDRGARFCPQGVQNLSDFGIQTPVDTRLMVVGPEPGTNVMTVARPAIHHATLSVQLHWVSGLESTGRNQDSIPPASIDVSEFPINEAQPQRAIIVKMGARKVDSAESKFEENPDMRNIIATVIDNMNRNGLDHNVWFATAIVAVFGALKGTTYKFEHDASKLFFCEQCLIPLDLVLSIVDINTVVTRSSEALRQYREIQDAMLSHNWEGKISQTHQSRATALRNETVTDGELTRVVVVWQMLNETERSSLPAARRKTHTDCTNCTDMSGLLYFCLRLLQDTGNIRDRLFPGSNPVQLDPGEAIMTAAERILRIMVFEDSFAKQVLRTLNEVYMWFSEDKYKDGTERDNWVHDKKRQPFETGAALILLISIGLRAGYLVAGEKMGKCTARWQSVYIS</sequence>
<evidence type="ECO:0000313" key="3">
    <source>
        <dbReference type="Proteomes" id="UP000799291"/>
    </source>
</evidence>
<keyword evidence="3" id="KW-1185">Reference proteome</keyword>
<feature type="transmembrane region" description="Helical" evidence="1">
    <location>
        <begin position="7"/>
        <end position="28"/>
    </location>
</feature>
<dbReference type="EMBL" id="MU005626">
    <property type="protein sequence ID" value="KAF2677123.1"/>
    <property type="molecule type" value="Genomic_DNA"/>
</dbReference>
<evidence type="ECO:0000313" key="2">
    <source>
        <dbReference type="EMBL" id="KAF2677123.1"/>
    </source>
</evidence>
<dbReference type="OrthoDB" id="3166386at2759"/>
<protein>
    <submittedName>
        <fullName evidence="2">Uncharacterized protein</fullName>
    </submittedName>
</protein>
<dbReference type="Proteomes" id="UP000799291">
    <property type="component" value="Unassembled WGS sequence"/>
</dbReference>
<keyword evidence="1" id="KW-1133">Transmembrane helix</keyword>
<gene>
    <name evidence="2" type="ORF">K458DRAFT_424300</name>
</gene>
<evidence type="ECO:0000256" key="1">
    <source>
        <dbReference type="SAM" id="Phobius"/>
    </source>
</evidence>
<keyword evidence="1" id="KW-0472">Membrane</keyword>
<reference evidence="2" key="1">
    <citation type="journal article" date="2020" name="Stud. Mycol.">
        <title>101 Dothideomycetes genomes: a test case for predicting lifestyles and emergence of pathogens.</title>
        <authorList>
            <person name="Haridas S."/>
            <person name="Albert R."/>
            <person name="Binder M."/>
            <person name="Bloem J."/>
            <person name="Labutti K."/>
            <person name="Salamov A."/>
            <person name="Andreopoulos B."/>
            <person name="Baker S."/>
            <person name="Barry K."/>
            <person name="Bills G."/>
            <person name="Bluhm B."/>
            <person name="Cannon C."/>
            <person name="Castanera R."/>
            <person name="Culley D."/>
            <person name="Daum C."/>
            <person name="Ezra D."/>
            <person name="Gonzalez J."/>
            <person name="Henrissat B."/>
            <person name="Kuo A."/>
            <person name="Liang C."/>
            <person name="Lipzen A."/>
            <person name="Lutzoni F."/>
            <person name="Magnuson J."/>
            <person name="Mondo S."/>
            <person name="Nolan M."/>
            <person name="Ohm R."/>
            <person name="Pangilinan J."/>
            <person name="Park H.-J."/>
            <person name="Ramirez L."/>
            <person name="Alfaro M."/>
            <person name="Sun H."/>
            <person name="Tritt A."/>
            <person name="Yoshinaga Y."/>
            <person name="Zwiers L.-H."/>
            <person name="Turgeon B."/>
            <person name="Goodwin S."/>
            <person name="Spatafora J."/>
            <person name="Crous P."/>
            <person name="Grigoriev I."/>
        </authorList>
    </citation>
    <scope>NUCLEOTIDE SEQUENCE</scope>
    <source>
        <strain evidence="2">CBS 122367</strain>
    </source>
</reference>
<proteinExistence type="predicted"/>